<name>A0ABY7UB95_9CORY</name>
<evidence type="ECO:0000256" key="2">
    <source>
        <dbReference type="SAM" id="Phobius"/>
    </source>
</evidence>
<dbReference type="Proteomes" id="UP001220064">
    <property type="component" value="Chromosome"/>
</dbReference>
<evidence type="ECO:0000313" key="4">
    <source>
        <dbReference type="EMBL" id="WCZ33117.1"/>
    </source>
</evidence>
<dbReference type="Gene3D" id="3.40.30.10">
    <property type="entry name" value="Glutaredoxin"/>
    <property type="match status" value="1"/>
</dbReference>
<dbReference type="RefSeq" id="WP_022863791.1">
    <property type="nucleotide sequence ID" value="NZ_ATVG01000018.1"/>
</dbReference>
<dbReference type="EMBL" id="CP063189">
    <property type="protein sequence ID" value="WCZ33117.1"/>
    <property type="molecule type" value="Genomic_DNA"/>
</dbReference>
<accession>A0ABY7UB95</accession>
<proteinExistence type="predicted"/>
<reference evidence="4 5" key="1">
    <citation type="submission" date="2020-10" db="EMBL/GenBank/DDBJ databases">
        <title>Complete genome sequence of Corynebacterium massiliense DSM 45435, type strain of Corynebacterium massiliense.</title>
        <authorList>
            <person name="Busche T."/>
            <person name="Kalinowski J."/>
            <person name="Ruckert C."/>
        </authorList>
    </citation>
    <scope>NUCLEOTIDE SEQUENCE [LARGE SCALE GENOMIC DNA]</scope>
    <source>
        <strain evidence="4 5">DSM 45435</strain>
    </source>
</reference>
<sequence length="291" mass="31590">MTDTNPGAGKNDAPKNSARKVSRAADQVSDKGAVKKETAKKTAPKKDAAKARSVSDPSAQSNRGFLWALLALLLIVAAVIAYIVWSGRGAQLDKIAEHKEEVSFTATEKDDSYVELKSDKAAKDAKTVDLYEDFSCPHCADLAKATDDQMKDAIDKGDLIVNVHHLNFLDGQDYGTNTGHSTRALAATHVLAKNGETDAWWSLRKYLLENQDDAYSWEAKDFAEAAKAFGADGESVSEIKDGNLSEAQDVAENNAKKLDEQTGNVSSPRVLVDGKDMDIQNPMDWVKEATK</sequence>
<feature type="domain" description="Thioredoxin-like fold" evidence="3">
    <location>
        <begin position="126"/>
        <end position="282"/>
    </location>
</feature>
<protein>
    <submittedName>
        <fullName evidence="4">Serine/threonine-protein kinase PknE</fullName>
        <ecNumber evidence="4">2.7.11.1</ecNumber>
    </submittedName>
</protein>
<keyword evidence="5" id="KW-1185">Reference proteome</keyword>
<dbReference type="EC" id="2.7.11.1" evidence="4"/>
<evidence type="ECO:0000313" key="5">
    <source>
        <dbReference type="Proteomes" id="UP001220064"/>
    </source>
</evidence>
<keyword evidence="2" id="KW-0472">Membrane</keyword>
<dbReference type="Pfam" id="PF13462">
    <property type="entry name" value="Thioredoxin_4"/>
    <property type="match status" value="1"/>
</dbReference>
<feature type="region of interest" description="Disordered" evidence="1">
    <location>
        <begin position="1"/>
        <end position="59"/>
    </location>
</feature>
<dbReference type="CDD" id="cd02972">
    <property type="entry name" value="DsbA_family"/>
    <property type="match status" value="1"/>
</dbReference>
<feature type="compositionally biased region" description="Basic and acidic residues" evidence="1">
    <location>
        <begin position="28"/>
        <end position="50"/>
    </location>
</feature>
<dbReference type="SUPFAM" id="SSF52833">
    <property type="entry name" value="Thioredoxin-like"/>
    <property type="match status" value="1"/>
</dbReference>
<keyword evidence="2" id="KW-1133">Transmembrane helix</keyword>
<evidence type="ECO:0000256" key="1">
    <source>
        <dbReference type="SAM" id="MobiDB-lite"/>
    </source>
</evidence>
<feature type="region of interest" description="Disordered" evidence="1">
    <location>
        <begin position="243"/>
        <end position="291"/>
    </location>
</feature>
<keyword evidence="4" id="KW-0808">Transferase</keyword>
<evidence type="ECO:0000259" key="3">
    <source>
        <dbReference type="Pfam" id="PF13462"/>
    </source>
</evidence>
<gene>
    <name evidence="4" type="primary">pknE</name>
    <name evidence="4" type="ORF">CMASS_08470</name>
</gene>
<dbReference type="InterPro" id="IPR012336">
    <property type="entry name" value="Thioredoxin-like_fold"/>
</dbReference>
<keyword evidence="4" id="KW-0418">Kinase</keyword>
<dbReference type="InterPro" id="IPR036249">
    <property type="entry name" value="Thioredoxin-like_sf"/>
</dbReference>
<feature type="transmembrane region" description="Helical" evidence="2">
    <location>
        <begin position="65"/>
        <end position="85"/>
    </location>
</feature>
<organism evidence="4 5">
    <name type="scientific">Corynebacterium massiliense DSM 45435</name>
    <dbReference type="NCBI Taxonomy" id="1121364"/>
    <lineage>
        <taxon>Bacteria</taxon>
        <taxon>Bacillati</taxon>
        <taxon>Actinomycetota</taxon>
        <taxon>Actinomycetes</taxon>
        <taxon>Mycobacteriales</taxon>
        <taxon>Corynebacteriaceae</taxon>
        <taxon>Corynebacterium</taxon>
    </lineage>
</organism>
<dbReference type="GO" id="GO:0004674">
    <property type="term" value="F:protein serine/threonine kinase activity"/>
    <property type="evidence" value="ECO:0007669"/>
    <property type="project" value="UniProtKB-EC"/>
</dbReference>
<keyword evidence="2" id="KW-0812">Transmembrane</keyword>